<evidence type="ECO:0000256" key="4">
    <source>
        <dbReference type="ARBA" id="ARBA00022839"/>
    </source>
</evidence>
<dbReference type="STRING" id="215637.A0A4V1J5M8"/>
<dbReference type="GO" id="GO:0000175">
    <property type="term" value="F:3'-5'-RNA exonuclease activity"/>
    <property type="evidence" value="ECO:0007669"/>
    <property type="project" value="InterPro"/>
</dbReference>
<evidence type="ECO:0000313" key="6">
    <source>
        <dbReference type="EMBL" id="RKP39609.1"/>
    </source>
</evidence>
<comment type="similarity">
    <text evidence="1">Belongs to the oligoribonuclease family.</text>
</comment>
<dbReference type="InterPro" id="IPR022894">
    <property type="entry name" value="Oligoribonuclease"/>
</dbReference>
<dbReference type="AlphaFoldDB" id="A0A4V1J5M8"/>
<dbReference type="PANTHER" id="PTHR11046:SF0">
    <property type="entry name" value="OLIGORIBONUCLEASE, MITOCHONDRIAL"/>
    <property type="match status" value="1"/>
</dbReference>
<evidence type="ECO:0000256" key="2">
    <source>
        <dbReference type="ARBA" id="ARBA00022722"/>
    </source>
</evidence>
<gene>
    <name evidence="6" type="ORF">BJ085DRAFT_17877</name>
</gene>
<name>A0A4V1J5M8_9FUNG</name>
<dbReference type="PANTHER" id="PTHR11046">
    <property type="entry name" value="OLIGORIBONUCLEASE, MITOCHONDRIAL"/>
    <property type="match status" value="1"/>
</dbReference>
<dbReference type="CDD" id="cd06135">
    <property type="entry name" value="Orn"/>
    <property type="match status" value="1"/>
</dbReference>
<dbReference type="SUPFAM" id="SSF53098">
    <property type="entry name" value="Ribonuclease H-like"/>
    <property type="match status" value="1"/>
</dbReference>
<dbReference type="NCBIfam" id="NF003765">
    <property type="entry name" value="PRK05359.1"/>
    <property type="match status" value="1"/>
</dbReference>
<keyword evidence="4 6" id="KW-0269">Exonuclease</keyword>
<dbReference type="FunFam" id="3.30.420.10:FF:000003">
    <property type="entry name" value="Oligoribonuclease"/>
    <property type="match status" value="1"/>
</dbReference>
<organism evidence="6 7">
    <name type="scientific">Dimargaris cristalligena</name>
    <dbReference type="NCBI Taxonomy" id="215637"/>
    <lineage>
        <taxon>Eukaryota</taxon>
        <taxon>Fungi</taxon>
        <taxon>Fungi incertae sedis</taxon>
        <taxon>Zoopagomycota</taxon>
        <taxon>Kickxellomycotina</taxon>
        <taxon>Dimargaritomycetes</taxon>
        <taxon>Dimargaritales</taxon>
        <taxon>Dimargaritaceae</taxon>
        <taxon>Dimargaris</taxon>
    </lineage>
</organism>
<dbReference type="Proteomes" id="UP000268162">
    <property type="component" value="Unassembled WGS sequence"/>
</dbReference>
<keyword evidence="3" id="KW-0378">Hydrolase</keyword>
<reference evidence="7" key="1">
    <citation type="journal article" date="2018" name="Nat. Microbiol.">
        <title>Leveraging single-cell genomics to expand the fungal tree of life.</title>
        <authorList>
            <person name="Ahrendt S.R."/>
            <person name="Quandt C.A."/>
            <person name="Ciobanu D."/>
            <person name="Clum A."/>
            <person name="Salamov A."/>
            <person name="Andreopoulos B."/>
            <person name="Cheng J.F."/>
            <person name="Woyke T."/>
            <person name="Pelin A."/>
            <person name="Henrissat B."/>
            <person name="Reynolds N.K."/>
            <person name="Benny G.L."/>
            <person name="Smith M.E."/>
            <person name="James T.Y."/>
            <person name="Grigoriev I.V."/>
        </authorList>
    </citation>
    <scope>NUCLEOTIDE SEQUENCE [LARGE SCALE GENOMIC DNA]</scope>
    <source>
        <strain evidence="7">RSA 468</strain>
    </source>
</reference>
<dbReference type="Gene3D" id="3.30.420.10">
    <property type="entry name" value="Ribonuclease H-like superfamily/Ribonuclease H"/>
    <property type="match status" value="1"/>
</dbReference>
<sequence length="189" mass="21468">MTAVPPKSGVGHPHILWIDCEMTGLDSKKDKIIEVAAIVTDEDLNILEEGPSLVINQPKALLDSMDNWCTEQHGKTGLTRSVLESQVTTAQAERALLKFTKRHFRTPRVALLGGNSVHADRLFLAQEMPKLIGHLHYRLVDVSSVAELCRRWYPDESQAMPKKKATHRALDDIKESIEQLRYLRQNYFK</sequence>
<protein>
    <submittedName>
        <fullName evidence="6">REX2, RNA exonuclease 2</fullName>
    </submittedName>
</protein>
<evidence type="ECO:0000313" key="7">
    <source>
        <dbReference type="Proteomes" id="UP000268162"/>
    </source>
</evidence>
<keyword evidence="2" id="KW-0540">Nuclease</keyword>
<dbReference type="GO" id="GO:0003676">
    <property type="term" value="F:nucleic acid binding"/>
    <property type="evidence" value="ECO:0007669"/>
    <property type="project" value="InterPro"/>
</dbReference>
<evidence type="ECO:0000256" key="1">
    <source>
        <dbReference type="ARBA" id="ARBA00009921"/>
    </source>
</evidence>
<dbReference type="InterPro" id="IPR012337">
    <property type="entry name" value="RNaseH-like_sf"/>
</dbReference>
<dbReference type="InterPro" id="IPR013520">
    <property type="entry name" value="Ribonucl_H"/>
</dbReference>
<dbReference type="EMBL" id="ML002258">
    <property type="protein sequence ID" value="RKP39609.1"/>
    <property type="molecule type" value="Genomic_DNA"/>
</dbReference>
<feature type="domain" description="Exonuclease" evidence="5">
    <location>
        <begin position="14"/>
        <end position="189"/>
    </location>
</feature>
<accession>A0A4V1J5M8</accession>
<dbReference type="GO" id="GO:0005739">
    <property type="term" value="C:mitochondrion"/>
    <property type="evidence" value="ECO:0007669"/>
    <property type="project" value="TreeGrafter"/>
</dbReference>
<dbReference type="Pfam" id="PF00929">
    <property type="entry name" value="RNase_T"/>
    <property type="match status" value="1"/>
</dbReference>
<keyword evidence="7" id="KW-1185">Reference proteome</keyword>
<dbReference type="InterPro" id="IPR036397">
    <property type="entry name" value="RNaseH_sf"/>
</dbReference>
<dbReference type="SMART" id="SM00479">
    <property type="entry name" value="EXOIII"/>
    <property type="match status" value="1"/>
</dbReference>
<evidence type="ECO:0000259" key="5">
    <source>
        <dbReference type="SMART" id="SM00479"/>
    </source>
</evidence>
<evidence type="ECO:0000256" key="3">
    <source>
        <dbReference type="ARBA" id="ARBA00022801"/>
    </source>
</evidence>
<proteinExistence type="inferred from homology"/>